<reference evidence="6" key="1">
    <citation type="journal article" date="2021" name="PeerJ">
        <title>Extensive microbial diversity within the chicken gut microbiome revealed by metagenomics and culture.</title>
        <authorList>
            <person name="Gilroy R."/>
            <person name="Ravi A."/>
            <person name="Getino M."/>
            <person name="Pursley I."/>
            <person name="Horton D.L."/>
            <person name="Alikhan N.F."/>
            <person name="Baker D."/>
            <person name="Gharbi K."/>
            <person name="Hall N."/>
            <person name="Watson M."/>
            <person name="Adriaenssens E.M."/>
            <person name="Foster-Nyarko E."/>
            <person name="Jarju S."/>
            <person name="Secka A."/>
            <person name="Antonio M."/>
            <person name="Oren A."/>
            <person name="Chaudhuri R.R."/>
            <person name="La Ragione R."/>
            <person name="Hildebrand F."/>
            <person name="Pallen M.J."/>
        </authorList>
    </citation>
    <scope>NUCLEOTIDE SEQUENCE</scope>
    <source>
        <strain evidence="6">6966</strain>
    </source>
</reference>
<proteinExistence type="predicted"/>
<dbReference type="SUPFAM" id="SSF52833">
    <property type="entry name" value="Thioredoxin-like"/>
    <property type="match status" value="1"/>
</dbReference>
<reference evidence="6" key="2">
    <citation type="submission" date="2021-09" db="EMBL/GenBank/DDBJ databases">
        <authorList>
            <person name="Gilroy R."/>
        </authorList>
    </citation>
    <scope>NUCLEOTIDE SEQUENCE</scope>
    <source>
        <strain evidence="6">6966</strain>
    </source>
</reference>
<comment type="subcellular location">
    <subcellularLocation>
        <location evidence="1">Cell envelope</location>
    </subcellularLocation>
</comment>
<dbReference type="GO" id="GO:0017004">
    <property type="term" value="P:cytochrome complex assembly"/>
    <property type="evidence" value="ECO:0007669"/>
    <property type="project" value="UniProtKB-KW"/>
</dbReference>
<sequence length="447" mass="50959">MKVWLMLCSLAVLSGCKTTPVAEIHLKGRLADMGSQEVSMEYTGVTGDFGTGRNIMLKTNEEGYFDTILPLREPMYFNISRNILYLSPGDDLEVYLTPDTRQATFKGKGSEAQLFLKDRLYPKGGSFLFSGRNVKANFEETKKEVDALASSKLAQLDTLEGVTKRFKENERVRVKANLLNSYLTYALYSRENAGKSIEEQKEWYKRLVASITPDVNQLMRDIVRNEYLDIVDVRDVIIYNLDQAEFMQGVEITPEMREIKEALQVLAKLDSSTDPEVILSMEEKTKSFQHVGIVSELQEKIRNVKSLMTGQPAHEIIMTDVDGNEVLLSSFKGKNIYLDCWATWCGPCIQESPAFAALSEKYKDKDIVFIQLSTDNSRKTWLSYLKQKESVVPQFNSVDNEGLRVNWQIKYIPRFILIDKEFNIVESFAPRPSDPEITEHLDALLAK</sequence>
<dbReference type="PROSITE" id="PS51257">
    <property type="entry name" value="PROKAR_LIPOPROTEIN"/>
    <property type="match status" value="1"/>
</dbReference>
<dbReference type="GO" id="GO:0016491">
    <property type="term" value="F:oxidoreductase activity"/>
    <property type="evidence" value="ECO:0007669"/>
    <property type="project" value="InterPro"/>
</dbReference>
<dbReference type="AlphaFoldDB" id="A0A921H7A3"/>
<dbReference type="Gene3D" id="3.40.30.10">
    <property type="entry name" value="Glutaredoxin"/>
    <property type="match status" value="1"/>
</dbReference>
<organism evidence="6 7">
    <name type="scientific">Butyricimonas virosa</name>
    <dbReference type="NCBI Taxonomy" id="544645"/>
    <lineage>
        <taxon>Bacteria</taxon>
        <taxon>Pseudomonadati</taxon>
        <taxon>Bacteroidota</taxon>
        <taxon>Bacteroidia</taxon>
        <taxon>Bacteroidales</taxon>
        <taxon>Odoribacteraceae</taxon>
        <taxon>Butyricimonas</taxon>
    </lineage>
</organism>
<gene>
    <name evidence="6" type="ORF">K8V05_10035</name>
</gene>
<evidence type="ECO:0000256" key="2">
    <source>
        <dbReference type="ARBA" id="ARBA00022748"/>
    </source>
</evidence>
<dbReference type="EMBL" id="DYVS01000172">
    <property type="protein sequence ID" value="HJF71080.1"/>
    <property type="molecule type" value="Genomic_DNA"/>
</dbReference>
<evidence type="ECO:0000313" key="7">
    <source>
        <dbReference type="Proteomes" id="UP000742098"/>
    </source>
</evidence>
<name>A0A921H7A3_9BACT</name>
<dbReference type="Pfam" id="PF08534">
    <property type="entry name" value="Redoxin"/>
    <property type="match status" value="1"/>
</dbReference>
<protein>
    <submittedName>
        <fullName evidence="6">TlpA family protein disulfide reductase</fullName>
    </submittedName>
</protein>
<keyword evidence="3" id="KW-1015">Disulfide bond</keyword>
<dbReference type="Proteomes" id="UP000742098">
    <property type="component" value="Unassembled WGS sequence"/>
</dbReference>
<evidence type="ECO:0000256" key="3">
    <source>
        <dbReference type="ARBA" id="ARBA00023157"/>
    </source>
</evidence>
<evidence type="ECO:0000259" key="5">
    <source>
        <dbReference type="PROSITE" id="PS51352"/>
    </source>
</evidence>
<evidence type="ECO:0000256" key="1">
    <source>
        <dbReference type="ARBA" id="ARBA00004196"/>
    </source>
</evidence>
<evidence type="ECO:0000256" key="4">
    <source>
        <dbReference type="ARBA" id="ARBA00023284"/>
    </source>
</evidence>
<dbReference type="PROSITE" id="PS51352">
    <property type="entry name" value="THIOREDOXIN_2"/>
    <property type="match status" value="1"/>
</dbReference>
<dbReference type="GO" id="GO:0030313">
    <property type="term" value="C:cell envelope"/>
    <property type="evidence" value="ECO:0007669"/>
    <property type="project" value="UniProtKB-SubCell"/>
</dbReference>
<dbReference type="PANTHER" id="PTHR42852">
    <property type="entry name" value="THIOL:DISULFIDE INTERCHANGE PROTEIN DSBE"/>
    <property type="match status" value="1"/>
</dbReference>
<evidence type="ECO:0000313" key="6">
    <source>
        <dbReference type="EMBL" id="HJF71080.1"/>
    </source>
</evidence>
<dbReference type="PANTHER" id="PTHR42852:SF6">
    <property type="entry name" value="THIOL:DISULFIDE INTERCHANGE PROTEIN DSBE"/>
    <property type="match status" value="1"/>
</dbReference>
<accession>A0A921H7A3</accession>
<dbReference type="InterPro" id="IPR013766">
    <property type="entry name" value="Thioredoxin_domain"/>
</dbReference>
<dbReference type="InterPro" id="IPR036249">
    <property type="entry name" value="Thioredoxin-like_sf"/>
</dbReference>
<dbReference type="CDD" id="cd02966">
    <property type="entry name" value="TlpA_like_family"/>
    <property type="match status" value="1"/>
</dbReference>
<dbReference type="InterPro" id="IPR013740">
    <property type="entry name" value="Redoxin"/>
</dbReference>
<feature type="domain" description="Thioredoxin" evidence="5">
    <location>
        <begin position="307"/>
        <end position="446"/>
    </location>
</feature>
<dbReference type="InterPro" id="IPR050553">
    <property type="entry name" value="Thioredoxin_ResA/DsbE_sf"/>
</dbReference>
<keyword evidence="4" id="KW-0676">Redox-active center</keyword>
<keyword evidence="2" id="KW-0201">Cytochrome c-type biogenesis</keyword>
<comment type="caution">
    <text evidence="6">The sequence shown here is derived from an EMBL/GenBank/DDBJ whole genome shotgun (WGS) entry which is preliminary data.</text>
</comment>